<sequence>MDEYTREPCPYRIVDDCGGAFSLGVIGGSIFHFIKGIKDSAKGSRLKGGFMSVTTNAPKTGGAFAQWGFTFSATDCALVALRGKEDPWNAIISGGVTGAVLSFRQGYTAMFGSAVIGCVLLALIEGVSIAMTKMSAEQFKPVSPLEQMPEDPSQLGPAPAGFASFFGGGSSTEKEFQ</sequence>
<comment type="function">
    <text evidence="1">Essential component of the TIM23 complex, a complex that mediates the translocation of transit peptide-containing proteins across the mitochondrial inner membrane.</text>
</comment>
<dbReference type="GeneID" id="106160158"/>
<evidence type="ECO:0000256" key="7">
    <source>
        <dbReference type="ARBA" id="ARBA00022927"/>
    </source>
</evidence>
<dbReference type="PANTHER" id="PTHR10485:SF0">
    <property type="entry name" value="AT05822P-RELATED"/>
    <property type="match status" value="1"/>
</dbReference>
<proteinExistence type="inferred from homology"/>
<protein>
    <submittedName>
        <fullName evidence="15">Mitochondrial import inner membrane translocase subunit Tim17-B-like</fullName>
    </submittedName>
</protein>
<evidence type="ECO:0000256" key="8">
    <source>
        <dbReference type="ARBA" id="ARBA00022989"/>
    </source>
</evidence>
<keyword evidence="9" id="KW-0811">Translocation</keyword>
<evidence type="ECO:0000256" key="10">
    <source>
        <dbReference type="ARBA" id="ARBA00023128"/>
    </source>
</evidence>
<keyword evidence="6" id="KW-0999">Mitochondrion inner membrane</keyword>
<feature type="region of interest" description="Disordered" evidence="12">
    <location>
        <begin position="142"/>
        <end position="177"/>
    </location>
</feature>
<name>A0A1S3I2S5_LINAN</name>
<dbReference type="PANTHER" id="PTHR10485">
    <property type="entry name" value="MITOCHONDRIAL IMPORT INNER MEMBRANE TRANSLOCASE SUBUNIT TIM-17"/>
    <property type="match status" value="1"/>
</dbReference>
<evidence type="ECO:0000256" key="6">
    <source>
        <dbReference type="ARBA" id="ARBA00022792"/>
    </source>
</evidence>
<comment type="subcellular location">
    <subcellularLocation>
        <location evidence="2">Mitochondrion inner membrane</location>
        <topology evidence="2">Multi-pass membrane protein</topology>
    </subcellularLocation>
</comment>
<dbReference type="STRING" id="7574.A0A1S3I2S5"/>
<evidence type="ECO:0000256" key="9">
    <source>
        <dbReference type="ARBA" id="ARBA00023010"/>
    </source>
</evidence>
<dbReference type="Proteomes" id="UP000085678">
    <property type="component" value="Unplaced"/>
</dbReference>
<dbReference type="AlphaFoldDB" id="A0A1S3I2S5"/>
<evidence type="ECO:0000256" key="2">
    <source>
        <dbReference type="ARBA" id="ARBA00004448"/>
    </source>
</evidence>
<evidence type="ECO:0000313" key="14">
    <source>
        <dbReference type="Proteomes" id="UP000085678"/>
    </source>
</evidence>
<organism evidence="14 15">
    <name type="scientific">Lingula anatina</name>
    <name type="common">Brachiopod</name>
    <name type="synonym">Lingula unguis</name>
    <dbReference type="NCBI Taxonomy" id="7574"/>
    <lineage>
        <taxon>Eukaryota</taxon>
        <taxon>Metazoa</taxon>
        <taxon>Spiralia</taxon>
        <taxon>Lophotrochozoa</taxon>
        <taxon>Brachiopoda</taxon>
        <taxon>Linguliformea</taxon>
        <taxon>Lingulata</taxon>
        <taxon>Lingulida</taxon>
        <taxon>Linguloidea</taxon>
        <taxon>Lingulidae</taxon>
        <taxon>Lingula</taxon>
    </lineage>
</organism>
<evidence type="ECO:0000256" key="1">
    <source>
        <dbReference type="ARBA" id="ARBA00002959"/>
    </source>
</evidence>
<feature type="compositionally biased region" description="Low complexity" evidence="12">
    <location>
        <begin position="156"/>
        <end position="165"/>
    </location>
</feature>
<reference evidence="15" key="1">
    <citation type="submission" date="2025-08" db="UniProtKB">
        <authorList>
            <consortium name="RefSeq"/>
        </authorList>
    </citation>
    <scope>IDENTIFICATION</scope>
    <source>
        <tissue evidence="15">Gonads</tissue>
    </source>
</reference>
<accession>A0A1S3I2S5</accession>
<evidence type="ECO:0000256" key="11">
    <source>
        <dbReference type="ARBA" id="ARBA00023136"/>
    </source>
</evidence>
<evidence type="ECO:0000256" key="3">
    <source>
        <dbReference type="ARBA" id="ARBA00008444"/>
    </source>
</evidence>
<keyword evidence="8 13" id="KW-1133">Transmembrane helix</keyword>
<dbReference type="OrthoDB" id="2261329at2759"/>
<evidence type="ECO:0000256" key="12">
    <source>
        <dbReference type="SAM" id="MobiDB-lite"/>
    </source>
</evidence>
<dbReference type="Pfam" id="PF02466">
    <property type="entry name" value="Tim17"/>
    <property type="match status" value="1"/>
</dbReference>
<dbReference type="FunCoup" id="A0A1S3I2S5">
    <property type="interactions" value="1863"/>
</dbReference>
<evidence type="ECO:0000256" key="13">
    <source>
        <dbReference type="SAM" id="Phobius"/>
    </source>
</evidence>
<dbReference type="RefSeq" id="XP_013392131.1">
    <property type="nucleotide sequence ID" value="XM_013536677.2"/>
</dbReference>
<dbReference type="GO" id="GO:0008320">
    <property type="term" value="F:protein transmembrane transporter activity"/>
    <property type="evidence" value="ECO:0007669"/>
    <property type="project" value="TreeGrafter"/>
</dbReference>
<gene>
    <name evidence="15" type="primary">LOC106160158</name>
</gene>
<feature type="transmembrane region" description="Helical" evidence="13">
    <location>
        <begin position="109"/>
        <end position="131"/>
    </location>
</feature>
<keyword evidence="10" id="KW-0496">Mitochondrion</keyword>
<dbReference type="GO" id="GO:0005744">
    <property type="term" value="C:TIM23 mitochondrial import inner membrane translocase complex"/>
    <property type="evidence" value="ECO:0007669"/>
    <property type="project" value="TreeGrafter"/>
</dbReference>
<keyword evidence="14" id="KW-1185">Reference proteome</keyword>
<comment type="similarity">
    <text evidence="3">Belongs to the Tim17/Tim22/Tim23 family.</text>
</comment>
<keyword evidence="5 13" id="KW-0812">Transmembrane</keyword>
<keyword evidence="4" id="KW-0813">Transport</keyword>
<dbReference type="KEGG" id="lak:106160158"/>
<keyword evidence="7" id="KW-0653">Protein transport</keyword>
<dbReference type="InParanoid" id="A0A1S3I2S5"/>
<evidence type="ECO:0000313" key="15">
    <source>
        <dbReference type="RefSeq" id="XP_013392131.1"/>
    </source>
</evidence>
<keyword evidence="11 13" id="KW-0472">Membrane</keyword>
<dbReference type="GO" id="GO:0030150">
    <property type="term" value="P:protein import into mitochondrial matrix"/>
    <property type="evidence" value="ECO:0007669"/>
    <property type="project" value="TreeGrafter"/>
</dbReference>
<evidence type="ECO:0000256" key="4">
    <source>
        <dbReference type="ARBA" id="ARBA00022448"/>
    </source>
</evidence>
<evidence type="ECO:0000256" key="5">
    <source>
        <dbReference type="ARBA" id="ARBA00022692"/>
    </source>
</evidence>